<feature type="domain" description="Reverse transcriptase/retrotransposon-derived protein RNase H-like" evidence="2">
    <location>
        <begin position="11"/>
        <end position="75"/>
    </location>
</feature>
<dbReference type="GO" id="GO:0003824">
    <property type="term" value="F:catalytic activity"/>
    <property type="evidence" value="ECO:0007669"/>
    <property type="project" value="UniProtKB-KW"/>
</dbReference>
<dbReference type="EMBL" id="BGPR01000456">
    <property type="protein sequence ID" value="GBM21216.1"/>
    <property type="molecule type" value="Genomic_DNA"/>
</dbReference>
<dbReference type="PANTHER" id="PTHR37984">
    <property type="entry name" value="PROTEIN CBG26694"/>
    <property type="match status" value="1"/>
</dbReference>
<evidence type="ECO:0000313" key="3">
    <source>
        <dbReference type="EMBL" id="GBM21216.1"/>
    </source>
</evidence>
<sequence>MLKKSTPFNFGEMQKHAFQQLKDLLSQYPVLHIFQQGTKLELHTSSHGFGAVLLQESSNGKLNPIHYMSKKTTFNKKTKLFIDDPNKWFHHVPAVQRTLNRTTHRSTQKNPFDLLIGVSIKCKEDTQILQILEEEYQSPFQEQQEQMLEQAKEDILKIQEENYRTFSRKRKPPHTYVVAIQLTQFRTGLKLRPRFFGPYKIVSVKPNERYDVQKIESHQGLNFTSSAADHLKL</sequence>
<keyword evidence="1" id="KW-0511">Multifunctional enzyme</keyword>
<dbReference type="SUPFAM" id="SSF56672">
    <property type="entry name" value="DNA/RNA polymerases"/>
    <property type="match status" value="1"/>
</dbReference>
<dbReference type="GO" id="GO:0003676">
    <property type="term" value="F:nucleic acid binding"/>
    <property type="evidence" value="ECO:0007669"/>
    <property type="project" value="InterPro"/>
</dbReference>
<evidence type="ECO:0000256" key="1">
    <source>
        <dbReference type="ARBA" id="ARBA00023268"/>
    </source>
</evidence>
<name>A0A4Y2DYW2_ARAVE</name>
<dbReference type="GO" id="GO:0071897">
    <property type="term" value="P:DNA biosynthetic process"/>
    <property type="evidence" value="ECO:0007669"/>
    <property type="project" value="UniProtKB-ARBA"/>
</dbReference>
<dbReference type="AlphaFoldDB" id="A0A4Y2DYW2"/>
<evidence type="ECO:0000313" key="4">
    <source>
        <dbReference type="Proteomes" id="UP000499080"/>
    </source>
</evidence>
<keyword evidence="4" id="KW-1185">Reference proteome</keyword>
<dbReference type="Pfam" id="PF17919">
    <property type="entry name" value="RT_RNaseH_2"/>
    <property type="match status" value="1"/>
</dbReference>
<dbReference type="InterPro" id="IPR036397">
    <property type="entry name" value="RNaseH_sf"/>
</dbReference>
<organism evidence="3 4">
    <name type="scientific">Araneus ventricosus</name>
    <name type="common">Orbweaver spider</name>
    <name type="synonym">Epeira ventricosa</name>
    <dbReference type="NCBI Taxonomy" id="182803"/>
    <lineage>
        <taxon>Eukaryota</taxon>
        <taxon>Metazoa</taxon>
        <taxon>Ecdysozoa</taxon>
        <taxon>Arthropoda</taxon>
        <taxon>Chelicerata</taxon>
        <taxon>Arachnida</taxon>
        <taxon>Araneae</taxon>
        <taxon>Araneomorphae</taxon>
        <taxon>Entelegynae</taxon>
        <taxon>Araneoidea</taxon>
        <taxon>Araneidae</taxon>
        <taxon>Araneus</taxon>
    </lineage>
</organism>
<protein>
    <recommendedName>
        <fullName evidence="2">Reverse transcriptase/retrotransposon-derived protein RNase H-like domain-containing protein</fullName>
    </recommendedName>
</protein>
<dbReference type="Gene3D" id="3.30.420.10">
    <property type="entry name" value="Ribonuclease H-like superfamily/Ribonuclease H"/>
    <property type="match status" value="1"/>
</dbReference>
<comment type="caution">
    <text evidence="3">The sequence shown here is derived from an EMBL/GenBank/DDBJ whole genome shotgun (WGS) entry which is preliminary data.</text>
</comment>
<evidence type="ECO:0000259" key="2">
    <source>
        <dbReference type="Pfam" id="PF17919"/>
    </source>
</evidence>
<dbReference type="OrthoDB" id="6432604at2759"/>
<reference evidence="3 4" key="1">
    <citation type="journal article" date="2019" name="Sci. Rep.">
        <title>Orb-weaving spider Araneus ventricosus genome elucidates the spidroin gene catalogue.</title>
        <authorList>
            <person name="Kono N."/>
            <person name="Nakamura H."/>
            <person name="Ohtoshi R."/>
            <person name="Moran D.A.P."/>
            <person name="Shinohara A."/>
            <person name="Yoshida Y."/>
            <person name="Fujiwara M."/>
            <person name="Mori M."/>
            <person name="Tomita M."/>
            <person name="Arakawa K."/>
        </authorList>
    </citation>
    <scope>NUCLEOTIDE SEQUENCE [LARGE SCALE GENOMIC DNA]</scope>
</reference>
<dbReference type="Proteomes" id="UP000499080">
    <property type="component" value="Unassembled WGS sequence"/>
</dbReference>
<gene>
    <name evidence="3" type="ORF">AVEN_265819_1</name>
</gene>
<accession>A0A4Y2DYW2</accession>
<dbReference type="InterPro" id="IPR050951">
    <property type="entry name" value="Retrovirus_Pol_polyprotein"/>
</dbReference>
<dbReference type="PANTHER" id="PTHR37984:SF5">
    <property type="entry name" value="PROTEIN NYNRIN-LIKE"/>
    <property type="match status" value="1"/>
</dbReference>
<proteinExistence type="predicted"/>
<dbReference type="InterPro" id="IPR043502">
    <property type="entry name" value="DNA/RNA_pol_sf"/>
</dbReference>
<dbReference type="InterPro" id="IPR041577">
    <property type="entry name" value="RT_RNaseH_2"/>
</dbReference>